<proteinExistence type="predicted"/>
<accession>A0A840YDW1</accession>
<reference evidence="3 4" key="1">
    <citation type="submission" date="2020-08" db="EMBL/GenBank/DDBJ databases">
        <title>Genomic Encyclopedia of Type Strains, Phase IV (KMG-IV): sequencing the most valuable type-strain genomes for metagenomic binning, comparative biology and taxonomic classification.</title>
        <authorList>
            <person name="Goeker M."/>
        </authorList>
    </citation>
    <scope>NUCLEOTIDE SEQUENCE [LARGE SCALE GENOMIC DNA]</scope>
    <source>
        <strain evidence="3 4">DSM 26736</strain>
    </source>
</reference>
<feature type="compositionally biased region" description="Basic and acidic residues" evidence="1">
    <location>
        <begin position="56"/>
        <end position="72"/>
    </location>
</feature>
<protein>
    <submittedName>
        <fullName evidence="3">Uncharacterized protein</fullName>
    </submittedName>
</protein>
<keyword evidence="2" id="KW-0732">Signal</keyword>
<evidence type="ECO:0000256" key="1">
    <source>
        <dbReference type="SAM" id="MobiDB-lite"/>
    </source>
</evidence>
<dbReference type="Proteomes" id="UP000527143">
    <property type="component" value="Unassembled WGS sequence"/>
</dbReference>
<evidence type="ECO:0000313" key="4">
    <source>
        <dbReference type="Proteomes" id="UP000527143"/>
    </source>
</evidence>
<evidence type="ECO:0000313" key="3">
    <source>
        <dbReference type="EMBL" id="MBB5708978.1"/>
    </source>
</evidence>
<feature type="signal peptide" evidence="2">
    <location>
        <begin position="1"/>
        <end position="26"/>
    </location>
</feature>
<dbReference type="EMBL" id="JACIJF010000001">
    <property type="protein sequence ID" value="MBB5708978.1"/>
    <property type="molecule type" value="Genomic_DNA"/>
</dbReference>
<feature type="chain" id="PRO_5032637086" evidence="2">
    <location>
        <begin position="27"/>
        <end position="111"/>
    </location>
</feature>
<dbReference type="AlphaFoldDB" id="A0A840YDW1"/>
<dbReference type="RefSeq" id="WP_184083307.1">
    <property type="nucleotide sequence ID" value="NZ_JACIJF010000001.1"/>
</dbReference>
<gene>
    <name evidence="3" type="ORF">FHT02_000184</name>
</gene>
<name>A0A840YDW1_9SPHN</name>
<sequence length="111" mass="12514">MKLGKILAAAALALSGVAAGASPATAAATTSIAAASSPTFMAASSVSNIQRYRDGDGWGRDHRRWDRRDRRGWNRGRHDRRGYNRGRYYRQHRACWNEWRRGRPVTVCARR</sequence>
<evidence type="ECO:0000256" key="2">
    <source>
        <dbReference type="SAM" id="SignalP"/>
    </source>
</evidence>
<comment type="caution">
    <text evidence="3">The sequence shown here is derived from an EMBL/GenBank/DDBJ whole genome shotgun (WGS) entry which is preliminary data.</text>
</comment>
<feature type="compositionally biased region" description="Basic residues" evidence="1">
    <location>
        <begin position="73"/>
        <end position="82"/>
    </location>
</feature>
<organism evidence="3 4">
    <name type="scientific">Sphingomonas xinjiangensis</name>
    <dbReference type="NCBI Taxonomy" id="643568"/>
    <lineage>
        <taxon>Bacteria</taxon>
        <taxon>Pseudomonadati</taxon>
        <taxon>Pseudomonadota</taxon>
        <taxon>Alphaproteobacteria</taxon>
        <taxon>Sphingomonadales</taxon>
        <taxon>Sphingomonadaceae</taxon>
        <taxon>Sphingomonas</taxon>
    </lineage>
</organism>
<feature type="region of interest" description="Disordered" evidence="1">
    <location>
        <begin position="56"/>
        <end position="82"/>
    </location>
</feature>
<keyword evidence="4" id="KW-1185">Reference proteome</keyword>